<dbReference type="OrthoDB" id="6424958at2"/>
<accession>A0A1M7B4B5</accession>
<keyword evidence="3" id="KW-1185">Reference proteome</keyword>
<dbReference type="AlphaFoldDB" id="A0A1M7B4B5"/>
<dbReference type="RefSeq" id="WP_073080370.1">
    <property type="nucleotide sequence ID" value="NZ_FRBL01000003.1"/>
</dbReference>
<dbReference type="EMBL" id="FRBL01000003">
    <property type="protein sequence ID" value="SHL49801.1"/>
    <property type="molecule type" value="Genomic_DNA"/>
</dbReference>
<dbReference type="Proteomes" id="UP000184420">
    <property type="component" value="Unassembled WGS sequence"/>
</dbReference>
<organism evidence="2 3">
    <name type="scientific">Chitinophaga jiangningensis</name>
    <dbReference type="NCBI Taxonomy" id="1419482"/>
    <lineage>
        <taxon>Bacteria</taxon>
        <taxon>Pseudomonadati</taxon>
        <taxon>Bacteroidota</taxon>
        <taxon>Chitinophagia</taxon>
        <taxon>Chitinophagales</taxon>
        <taxon>Chitinophagaceae</taxon>
        <taxon>Chitinophaga</taxon>
    </lineage>
</organism>
<dbReference type="STRING" id="1419482.SAMN05444266_103522"/>
<reference evidence="2 3" key="1">
    <citation type="submission" date="2016-11" db="EMBL/GenBank/DDBJ databases">
        <authorList>
            <person name="Jaros S."/>
            <person name="Januszkiewicz K."/>
            <person name="Wedrychowicz H."/>
        </authorList>
    </citation>
    <scope>NUCLEOTIDE SEQUENCE [LARGE SCALE GENOMIC DNA]</scope>
    <source>
        <strain evidence="2 3">DSM 27406</strain>
    </source>
</reference>
<protein>
    <recommendedName>
        <fullName evidence="1">DUF6630 domain-containing protein</fullName>
    </recommendedName>
</protein>
<evidence type="ECO:0000313" key="2">
    <source>
        <dbReference type="EMBL" id="SHL49801.1"/>
    </source>
</evidence>
<gene>
    <name evidence="2" type="ORF">SAMN05444266_103522</name>
</gene>
<feature type="domain" description="DUF6630" evidence="1">
    <location>
        <begin position="122"/>
        <end position="259"/>
    </location>
</feature>
<evidence type="ECO:0000259" key="1">
    <source>
        <dbReference type="Pfam" id="PF20335"/>
    </source>
</evidence>
<proteinExistence type="predicted"/>
<name>A0A1M7B4B5_9BACT</name>
<evidence type="ECO:0000313" key="3">
    <source>
        <dbReference type="Proteomes" id="UP000184420"/>
    </source>
</evidence>
<dbReference type="InterPro" id="IPR046582">
    <property type="entry name" value="DUF6630"/>
</dbReference>
<sequence>MTLNISAADFAHITSTYGKINGSSILDARENVTHEIFPDKVVIGTNFTNFATYQLYFTDDTLHVHKYALEDVNADNAKMVPDEMSEEDQEELQSRWDTLVQDIKATEKLQQSGNARQTLAQLYLDIFDEDTAAALTDELPAFVKPTPHAVWEELAVSLQNSGNLAEFEWSDLTDTGIYALNELEPLQLEGIILEVPTEEEYDDIVSADDFAQASIDFVNKQLEETELRIVALGPVLDEYQAFTCISTADDRLARAAKKLRALCLVYLY</sequence>
<dbReference type="Pfam" id="PF20335">
    <property type="entry name" value="DUF6630"/>
    <property type="match status" value="1"/>
</dbReference>